<evidence type="ECO:0000313" key="3">
    <source>
        <dbReference type="Proteomes" id="UP000229706"/>
    </source>
</evidence>
<feature type="transmembrane region" description="Helical" evidence="1">
    <location>
        <begin position="30"/>
        <end position="51"/>
    </location>
</feature>
<keyword evidence="1" id="KW-0472">Membrane</keyword>
<sequence length="87" mass="10268">MKNKISQLIELVRSLVWILKISYSINRFKFIVRIFVTIFYVVLPIISYWLLKQIIDTSLVLKSTSIDVIKPVLYLIALKVSFDVGWY</sequence>
<dbReference type="AlphaFoldDB" id="A0A2M8DCA8"/>
<evidence type="ECO:0000256" key="1">
    <source>
        <dbReference type="SAM" id="Phobius"/>
    </source>
</evidence>
<comment type="caution">
    <text evidence="2">The sequence shown here is derived from an EMBL/GenBank/DDBJ whole genome shotgun (WGS) entry which is preliminary data.</text>
</comment>
<dbReference type="EMBL" id="PFTH01000144">
    <property type="protein sequence ID" value="PJB88055.1"/>
    <property type="molecule type" value="Genomic_DNA"/>
</dbReference>
<proteinExistence type="predicted"/>
<name>A0A2M8DCA8_9BACT</name>
<accession>A0A2M8DCA8</accession>
<protein>
    <submittedName>
        <fullName evidence="2">Uncharacterized protein</fullName>
    </submittedName>
</protein>
<evidence type="ECO:0000313" key="2">
    <source>
        <dbReference type="EMBL" id="PJB88055.1"/>
    </source>
</evidence>
<feature type="non-terminal residue" evidence="2">
    <location>
        <position position="87"/>
    </location>
</feature>
<reference evidence="3" key="1">
    <citation type="submission" date="2017-09" db="EMBL/GenBank/DDBJ databases">
        <title>Depth-based differentiation of microbial function through sediment-hosted aquifers and enrichment of novel symbionts in the deep terrestrial subsurface.</title>
        <authorList>
            <person name="Probst A.J."/>
            <person name="Ladd B."/>
            <person name="Jarett J.K."/>
            <person name="Geller-Mcgrath D.E."/>
            <person name="Sieber C.M.K."/>
            <person name="Emerson J.B."/>
            <person name="Anantharaman K."/>
            <person name="Thomas B.C."/>
            <person name="Malmstrom R."/>
            <person name="Stieglmeier M."/>
            <person name="Klingl A."/>
            <person name="Woyke T."/>
            <person name="Ryan C.M."/>
            <person name="Banfield J.F."/>
        </authorList>
    </citation>
    <scope>NUCLEOTIDE SEQUENCE [LARGE SCALE GENOMIC DNA]</scope>
</reference>
<dbReference type="Proteomes" id="UP000229706">
    <property type="component" value="Unassembled WGS sequence"/>
</dbReference>
<organism evidence="2 3">
    <name type="scientific">Candidatus Roizmanbacteria bacterium CG_4_9_14_0_8_um_filter_34_12</name>
    <dbReference type="NCBI Taxonomy" id="1974840"/>
    <lineage>
        <taxon>Bacteria</taxon>
        <taxon>Candidatus Roizmaniibacteriota</taxon>
    </lineage>
</organism>
<gene>
    <name evidence="2" type="ORF">CO083_03790</name>
</gene>
<keyword evidence="1" id="KW-0812">Transmembrane</keyword>
<keyword evidence="1" id="KW-1133">Transmembrane helix</keyword>